<evidence type="ECO:0000313" key="2">
    <source>
        <dbReference type="EMBL" id="KAF6828415.1"/>
    </source>
</evidence>
<protein>
    <submittedName>
        <fullName evidence="2">Uncharacterized protein</fullName>
    </submittedName>
</protein>
<keyword evidence="1" id="KW-0472">Membrane</keyword>
<reference evidence="2" key="1">
    <citation type="journal article" date="2020" name="Phytopathology">
        <title>Genome Sequence Resources of Colletotrichum truncatum, C. plurivorum, C. musicola, and C. sojae: Four Species Pathogenic to Soybean (Glycine max).</title>
        <authorList>
            <person name="Rogerio F."/>
            <person name="Boufleur T.R."/>
            <person name="Ciampi-Guillardi M."/>
            <person name="Sukno S.A."/>
            <person name="Thon M.R."/>
            <person name="Massola Junior N.S."/>
            <person name="Baroncelli R."/>
        </authorList>
    </citation>
    <scope>NUCLEOTIDE SEQUENCE</scope>
    <source>
        <strain evidence="2">LFN00145</strain>
    </source>
</reference>
<keyword evidence="1" id="KW-0812">Transmembrane</keyword>
<name>A0A8H6KBR6_9PEZI</name>
<proteinExistence type="predicted"/>
<evidence type="ECO:0000313" key="3">
    <source>
        <dbReference type="Proteomes" id="UP000654918"/>
    </source>
</evidence>
<keyword evidence="3" id="KW-1185">Reference proteome</keyword>
<dbReference type="AlphaFoldDB" id="A0A8H6KBR6"/>
<sequence>MSNPRLCAFMSPDRLNSAAASQTTAGTRHLCALYSGPQSGDAKPAEEDPMFIPTLVFFLVFMIVILVAARFTVRKVDGYAVRLYGDEWAERRTFEGPEGRCALHGEQEPLPLYTGEVLPPYAATEQEPLLRDDRSDCPSYHTFLVVAVREDQVHAEESEQV</sequence>
<dbReference type="Proteomes" id="UP000654918">
    <property type="component" value="Unassembled WGS sequence"/>
</dbReference>
<comment type="caution">
    <text evidence="2">The sequence shown here is derived from an EMBL/GenBank/DDBJ whole genome shotgun (WGS) entry which is preliminary data.</text>
</comment>
<accession>A0A8H6KBR6</accession>
<gene>
    <name evidence="2" type="ORF">CPLU01_08498</name>
</gene>
<feature type="transmembrane region" description="Helical" evidence="1">
    <location>
        <begin position="50"/>
        <end position="73"/>
    </location>
</feature>
<dbReference type="EMBL" id="WIGO01000122">
    <property type="protein sequence ID" value="KAF6828415.1"/>
    <property type="molecule type" value="Genomic_DNA"/>
</dbReference>
<organism evidence="2 3">
    <name type="scientific">Colletotrichum plurivorum</name>
    <dbReference type="NCBI Taxonomy" id="2175906"/>
    <lineage>
        <taxon>Eukaryota</taxon>
        <taxon>Fungi</taxon>
        <taxon>Dikarya</taxon>
        <taxon>Ascomycota</taxon>
        <taxon>Pezizomycotina</taxon>
        <taxon>Sordariomycetes</taxon>
        <taxon>Hypocreomycetidae</taxon>
        <taxon>Glomerellales</taxon>
        <taxon>Glomerellaceae</taxon>
        <taxon>Colletotrichum</taxon>
        <taxon>Colletotrichum orchidearum species complex</taxon>
    </lineage>
</organism>
<keyword evidence="1" id="KW-1133">Transmembrane helix</keyword>
<evidence type="ECO:0000256" key="1">
    <source>
        <dbReference type="SAM" id="Phobius"/>
    </source>
</evidence>